<sequence length="94" mass="10301">MTVGELIDSLSACNRDAAVRLAVNPFFPMAHQIAGVIGSRDEQGHPVVFIAEDRAGEQHGHLPPDVAVQLTWQEPVEVPRRRRRGTLRPVDGGQ</sequence>
<proteinExistence type="predicted"/>
<name>A0A2A2DGE6_9ACTN</name>
<evidence type="ECO:0000313" key="1">
    <source>
        <dbReference type="EMBL" id="PAU50342.1"/>
    </source>
</evidence>
<evidence type="ECO:0000313" key="2">
    <source>
        <dbReference type="Proteomes" id="UP000218944"/>
    </source>
</evidence>
<comment type="caution">
    <text evidence="1">The sequence shown here is derived from an EMBL/GenBank/DDBJ whole genome shotgun (WGS) entry which is preliminary data.</text>
</comment>
<keyword evidence="2" id="KW-1185">Reference proteome</keyword>
<organism evidence="1 2">
    <name type="scientific">Streptomyces albireticuli</name>
    <dbReference type="NCBI Taxonomy" id="1940"/>
    <lineage>
        <taxon>Bacteria</taxon>
        <taxon>Bacillati</taxon>
        <taxon>Actinomycetota</taxon>
        <taxon>Actinomycetes</taxon>
        <taxon>Kitasatosporales</taxon>
        <taxon>Streptomycetaceae</taxon>
        <taxon>Streptomyces</taxon>
    </lineage>
</organism>
<dbReference type="Proteomes" id="UP000218944">
    <property type="component" value="Unassembled WGS sequence"/>
</dbReference>
<reference evidence="1 2" key="1">
    <citation type="submission" date="2017-08" db="EMBL/GenBank/DDBJ databases">
        <title>Genome sequence of Streptomyces albireticuli NRRL B-1670.</title>
        <authorList>
            <person name="Graham D.E."/>
            <person name="Mahan K.M."/>
            <person name="Klingeman D.M."/>
            <person name="Hettich R.L."/>
            <person name="Parry R.J."/>
            <person name="Spain J.C."/>
        </authorList>
    </citation>
    <scope>NUCLEOTIDE SEQUENCE [LARGE SCALE GENOMIC DNA]</scope>
    <source>
        <strain evidence="1 2">NRRL B-1670</strain>
    </source>
</reference>
<protein>
    <submittedName>
        <fullName evidence="1">Uncharacterized protein</fullName>
    </submittedName>
</protein>
<gene>
    <name evidence="1" type="ORF">CK936_03095</name>
</gene>
<dbReference type="EMBL" id="NSJV01000061">
    <property type="protein sequence ID" value="PAU50342.1"/>
    <property type="molecule type" value="Genomic_DNA"/>
</dbReference>
<accession>A0A2A2DGE6</accession>
<dbReference type="AlphaFoldDB" id="A0A2A2DGE6"/>